<dbReference type="Pfam" id="PF13593">
    <property type="entry name" value="SBF_like"/>
    <property type="match status" value="1"/>
</dbReference>
<keyword evidence="4" id="KW-1185">Reference proteome</keyword>
<dbReference type="EMBL" id="QZWG01000010">
    <property type="protein sequence ID" value="RZB86735.1"/>
    <property type="molecule type" value="Genomic_DNA"/>
</dbReference>
<dbReference type="AlphaFoldDB" id="A0A445IL04"/>
<evidence type="ECO:0000313" key="4">
    <source>
        <dbReference type="Proteomes" id="UP000289340"/>
    </source>
</evidence>
<dbReference type="Proteomes" id="UP000289340">
    <property type="component" value="Chromosome 10"/>
</dbReference>
<proteinExistence type="predicted"/>
<protein>
    <submittedName>
        <fullName evidence="3">Putative sodium/metabolite cotransporter BASS4, chloroplastic isoform A</fullName>
    </submittedName>
</protein>
<feature type="transmembrane region" description="Helical" evidence="2">
    <location>
        <begin position="99"/>
        <end position="117"/>
    </location>
</feature>
<gene>
    <name evidence="3" type="ORF">D0Y65_026709</name>
</gene>
<dbReference type="GO" id="GO:0009941">
    <property type="term" value="C:chloroplast envelope"/>
    <property type="evidence" value="ECO:0007669"/>
    <property type="project" value="TreeGrafter"/>
</dbReference>
<keyword evidence="2" id="KW-0812">Transmembrane</keyword>
<feature type="transmembrane region" description="Helical" evidence="2">
    <location>
        <begin position="63"/>
        <end position="79"/>
    </location>
</feature>
<feature type="transmembrane region" description="Helical" evidence="2">
    <location>
        <begin position="39"/>
        <end position="57"/>
    </location>
</feature>
<reference evidence="3 4" key="1">
    <citation type="submission" date="2018-09" db="EMBL/GenBank/DDBJ databases">
        <title>A high-quality reference genome of wild soybean provides a powerful tool to mine soybean genomes.</title>
        <authorList>
            <person name="Xie M."/>
            <person name="Chung C.Y.L."/>
            <person name="Li M.-W."/>
            <person name="Wong F.-L."/>
            <person name="Chan T.-F."/>
            <person name="Lam H.-M."/>
        </authorList>
    </citation>
    <scope>NUCLEOTIDE SEQUENCE [LARGE SCALE GENOMIC DNA]</scope>
    <source>
        <strain evidence="4">cv. W05</strain>
        <tissue evidence="3">Hypocotyl of etiolated seedlings</tissue>
    </source>
</reference>
<keyword evidence="2" id="KW-0472">Membrane</keyword>
<dbReference type="GO" id="GO:0016020">
    <property type="term" value="C:membrane"/>
    <property type="evidence" value="ECO:0007669"/>
    <property type="project" value="UniProtKB-SubCell"/>
</dbReference>
<feature type="transmembrane region" description="Helical" evidence="2">
    <location>
        <begin position="129"/>
        <end position="159"/>
    </location>
</feature>
<dbReference type="PANTHER" id="PTHR18640">
    <property type="entry name" value="SOLUTE CARRIER FAMILY 10 MEMBER 7"/>
    <property type="match status" value="1"/>
</dbReference>
<evidence type="ECO:0000256" key="2">
    <source>
        <dbReference type="SAM" id="Phobius"/>
    </source>
</evidence>
<dbReference type="InterPro" id="IPR016833">
    <property type="entry name" value="Put_Na-Bile_cotransptr"/>
</dbReference>
<evidence type="ECO:0000313" key="3">
    <source>
        <dbReference type="EMBL" id="RZB86735.1"/>
    </source>
</evidence>
<name>A0A445IL04_GLYSO</name>
<accession>A0A445IL04</accession>
<organism evidence="3 4">
    <name type="scientific">Glycine soja</name>
    <name type="common">Wild soybean</name>
    <dbReference type="NCBI Taxonomy" id="3848"/>
    <lineage>
        <taxon>Eukaryota</taxon>
        <taxon>Viridiplantae</taxon>
        <taxon>Streptophyta</taxon>
        <taxon>Embryophyta</taxon>
        <taxon>Tracheophyta</taxon>
        <taxon>Spermatophyta</taxon>
        <taxon>Magnoliopsida</taxon>
        <taxon>eudicotyledons</taxon>
        <taxon>Gunneridae</taxon>
        <taxon>Pentapetalae</taxon>
        <taxon>rosids</taxon>
        <taxon>fabids</taxon>
        <taxon>Fabales</taxon>
        <taxon>Fabaceae</taxon>
        <taxon>Papilionoideae</taxon>
        <taxon>50 kb inversion clade</taxon>
        <taxon>NPAAA clade</taxon>
        <taxon>indigoferoid/millettioid clade</taxon>
        <taxon>Phaseoleae</taxon>
        <taxon>Glycine</taxon>
        <taxon>Glycine subgen. Soja</taxon>
    </lineage>
</organism>
<keyword evidence="2" id="KW-1133">Transmembrane helix</keyword>
<dbReference type="InterPro" id="IPR038770">
    <property type="entry name" value="Na+/solute_symporter_sf"/>
</dbReference>
<dbReference type="Gene3D" id="1.20.1530.20">
    <property type="match status" value="1"/>
</dbReference>
<sequence>MIWGRKIDLREGWRVDLITLHRLASIFAHCARSTTSMESIVLIPLSITKFVAAGVGVTLPTKQLFKSLVLTILIPLILGKVLRESFKGVADFVDKNRKLFTVISALFLSLVPWTQVSRSRSLLLMVKPSVFLVAIGLGTLLHLSLLVFNILAVWGLSVISGGKNSIFSREQNASALVLVASQKTLPVMVAVIEPLRGAFGESGLLVLPCVAAHLNQIILDTFIVNFLRPQDNSNNVKVA</sequence>
<dbReference type="PANTHER" id="PTHR18640:SF10">
    <property type="entry name" value="SODIUM_METABOLITE COTRANSPORTER BASS4, CHLOROPLASTIC-RELATED"/>
    <property type="match status" value="1"/>
</dbReference>
<comment type="caution">
    <text evidence="3">The sequence shown here is derived from an EMBL/GenBank/DDBJ whole genome shotgun (WGS) entry which is preliminary data.</text>
</comment>
<evidence type="ECO:0000256" key="1">
    <source>
        <dbReference type="ARBA" id="ARBA00004141"/>
    </source>
</evidence>
<comment type="subcellular location">
    <subcellularLocation>
        <location evidence="1">Membrane</location>
        <topology evidence="1">Multi-pass membrane protein</topology>
    </subcellularLocation>
</comment>